<name>A0A6N6MXP3_9BACT</name>
<reference evidence="3 4" key="1">
    <citation type="journal article" date="2017" name="Int. J. Syst. Evol. Microbiol.">
        <title>Desulfovibrio senegalensis sp. nov., a mesophilic sulfate reducer isolated from marine sediment.</title>
        <authorList>
            <person name="Thioye A."/>
            <person name="Gam Z.B.A."/>
            <person name="Mbengue M."/>
            <person name="Cayol J.L."/>
            <person name="Joseph-Bartoli M."/>
            <person name="Toure-Kane C."/>
            <person name="Labat M."/>
        </authorList>
    </citation>
    <scope>NUCLEOTIDE SEQUENCE [LARGE SCALE GENOMIC DNA]</scope>
    <source>
        <strain evidence="3 4">DSM 101509</strain>
    </source>
</reference>
<dbReference type="PANTHER" id="PTHR42850">
    <property type="entry name" value="METALLOPHOSPHOESTERASE"/>
    <property type="match status" value="1"/>
</dbReference>
<dbReference type="EMBL" id="WAIE01000008">
    <property type="protein sequence ID" value="KAB1439112.1"/>
    <property type="molecule type" value="Genomic_DNA"/>
</dbReference>
<feature type="domain" description="Calcineurin-like phosphoesterase" evidence="2">
    <location>
        <begin position="9"/>
        <end position="185"/>
    </location>
</feature>
<dbReference type="AlphaFoldDB" id="A0A6N6MXP3"/>
<sequence length="250" mass="27027">MNIWTEPFAVLADIHGNAAALKAVMDDMRSRGIERAVNLGDSFYGPLDPGKTARLLERLGAVTVLGNQDRLVLEPPDSGNANPTLRHVMENLLPSDLERLSQVPPVVELAGGDILCCHGTPEDDTVYLTENTESGRPRPRSCAEMEDRIGARAPSLVLCGHSHLFRVIRCNTMTVVNPGSVGLPAYADDDPPHAMSSGSPHARYAIISRERDAWSITGPLVEYDWDGAAAMALEHGRADWAGWLQSGVAE</sequence>
<dbReference type="GO" id="GO:0005737">
    <property type="term" value="C:cytoplasm"/>
    <property type="evidence" value="ECO:0007669"/>
    <property type="project" value="TreeGrafter"/>
</dbReference>
<comment type="caution">
    <text evidence="3">The sequence shown here is derived from an EMBL/GenBank/DDBJ whole genome shotgun (WGS) entry which is preliminary data.</text>
</comment>
<dbReference type="OrthoDB" id="9813918at2"/>
<evidence type="ECO:0000313" key="4">
    <source>
        <dbReference type="Proteomes" id="UP000438699"/>
    </source>
</evidence>
<gene>
    <name evidence="3" type="ORF">F8A88_14495</name>
</gene>
<dbReference type="PIRSF" id="PIRSF000883">
    <property type="entry name" value="Pesterase_MJ0912"/>
    <property type="match status" value="1"/>
</dbReference>
<evidence type="ECO:0000256" key="1">
    <source>
        <dbReference type="ARBA" id="ARBA00008950"/>
    </source>
</evidence>
<comment type="similarity">
    <text evidence="1">Belongs to the metallophosphoesterase superfamily. YfcE family.</text>
</comment>
<organism evidence="3 4">
    <name type="scientific">Pseudodesulfovibrio senegalensis</name>
    <dbReference type="NCBI Taxonomy" id="1721087"/>
    <lineage>
        <taxon>Bacteria</taxon>
        <taxon>Pseudomonadati</taxon>
        <taxon>Thermodesulfobacteriota</taxon>
        <taxon>Desulfovibrionia</taxon>
        <taxon>Desulfovibrionales</taxon>
        <taxon>Desulfovibrionaceae</taxon>
    </lineage>
</organism>
<dbReference type="Proteomes" id="UP000438699">
    <property type="component" value="Unassembled WGS sequence"/>
</dbReference>
<dbReference type="InterPro" id="IPR050126">
    <property type="entry name" value="Ap4A_hydrolase"/>
</dbReference>
<keyword evidence="4" id="KW-1185">Reference proteome</keyword>
<dbReference type="Gene3D" id="3.60.21.10">
    <property type="match status" value="1"/>
</dbReference>
<dbReference type="PANTHER" id="PTHR42850:SF2">
    <property type="entry name" value="BLL5683 PROTEIN"/>
    <property type="match status" value="1"/>
</dbReference>
<evidence type="ECO:0000259" key="2">
    <source>
        <dbReference type="Pfam" id="PF12850"/>
    </source>
</evidence>
<proteinExistence type="inferred from homology"/>
<dbReference type="InterPro" id="IPR029052">
    <property type="entry name" value="Metallo-depent_PP-like"/>
</dbReference>
<dbReference type="Pfam" id="PF12850">
    <property type="entry name" value="Metallophos_2"/>
    <property type="match status" value="1"/>
</dbReference>
<dbReference type="GO" id="GO:0016791">
    <property type="term" value="F:phosphatase activity"/>
    <property type="evidence" value="ECO:0007669"/>
    <property type="project" value="TreeGrafter"/>
</dbReference>
<accession>A0A6N6MXP3</accession>
<dbReference type="RefSeq" id="WP_151151897.1">
    <property type="nucleotide sequence ID" value="NZ_WAIE01000008.1"/>
</dbReference>
<evidence type="ECO:0000313" key="3">
    <source>
        <dbReference type="EMBL" id="KAB1439112.1"/>
    </source>
</evidence>
<dbReference type="InterPro" id="IPR024654">
    <property type="entry name" value="Calcineurin-like_PHP_lpxH"/>
</dbReference>
<protein>
    <submittedName>
        <fullName evidence="3">Metallophosphoesterase family protein</fullName>
    </submittedName>
</protein>
<dbReference type="SUPFAM" id="SSF56300">
    <property type="entry name" value="Metallo-dependent phosphatases"/>
    <property type="match status" value="1"/>
</dbReference>
<dbReference type="InterPro" id="IPR011152">
    <property type="entry name" value="Pesterase_MJ0912"/>
</dbReference>